<dbReference type="AlphaFoldDB" id="A0A7G5XEP5"/>
<dbReference type="Pfam" id="PF21602">
    <property type="entry name" value="GldM_3rd"/>
    <property type="match status" value="1"/>
</dbReference>
<evidence type="ECO:0000259" key="4">
    <source>
        <dbReference type="Pfam" id="PF21602"/>
    </source>
</evidence>
<organism evidence="5 6">
    <name type="scientific">Lacibacter sediminis</name>
    <dbReference type="NCBI Taxonomy" id="2760713"/>
    <lineage>
        <taxon>Bacteria</taxon>
        <taxon>Pseudomonadati</taxon>
        <taxon>Bacteroidota</taxon>
        <taxon>Chitinophagia</taxon>
        <taxon>Chitinophagales</taxon>
        <taxon>Chitinophagaceae</taxon>
        <taxon>Lacibacter</taxon>
    </lineage>
</organism>
<reference evidence="6" key="1">
    <citation type="submission" date="2020-08" db="EMBL/GenBank/DDBJ databases">
        <title>Lacibacter sp. S13-6-6 genome sequencing.</title>
        <authorList>
            <person name="Jin L."/>
        </authorList>
    </citation>
    <scope>NUCLEOTIDE SEQUENCE [LARGE SCALE GENOMIC DNA]</scope>
    <source>
        <strain evidence="6">S13-6-6</strain>
    </source>
</reference>
<name>A0A7G5XEP5_9BACT</name>
<sequence>MALPKEPRQKMINLMYLVLTALLALNVSAEIINAFKVVDNSLTTTNTVVNRSTETIMESFKIKLAAPESKAKAEVWMPKAETAVRLTKEVTDYIEQLKLKLKIEAGYDPKDPESKFKEDNVDIATRIMDKQGEGEKLRTKLEQYKKAMLAIDPEVAKMFEKNLPINTEIPKSNTRQMGKVTWASAYFHMTPTVAALTMLSKFQNDVKTTESRFVNEFHNRVGQVVVRFDAFEPIVGSNTTYLFPGQEMEITAGLAAFSKSKLPTVSIAGTPVELNDKGMAVRKYKVGSTSGSVKVVVSYTDQDGNPAKKEVDLNYTVGTATGAFVSAEKVKVLYIGLDNELAVSGGNVGDEKVTVGINNGSLSKIGPGRYIAKPTTPGKAVITVNSDGKPSSFEFRVKTVPDPTPMVGASKGGRIPANVFKAQRGIRAELENFVFEGVSFTVTGYTFYATGAGFPDAGVKPGIRSNTFDAVQDLMNRCKPGTTVVLDEIKAVGPGGNTRTLPTMAFNLY</sequence>
<dbReference type="RefSeq" id="WP_182802210.1">
    <property type="nucleotide sequence ID" value="NZ_CP060007.1"/>
</dbReference>
<feature type="domain" description="Gliding motility-associated protein GldM second immunoglobulin-like" evidence="4">
    <location>
        <begin position="324"/>
        <end position="398"/>
    </location>
</feature>
<dbReference type="Proteomes" id="UP000515344">
    <property type="component" value="Chromosome"/>
</dbReference>
<evidence type="ECO:0000313" key="5">
    <source>
        <dbReference type="EMBL" id="QNA43948.1"/>
    </source>
</evidence>
<dbReference type="EMBL" id="CP060007">
    <property type="protein sequence ID" value="QNA43948.1"/>
    <property type="molecule type" value="Genomic_DNA"/>
</dbReference>
<protein>
    <submittedName>
        <fullName evidence="5">Gliding motility protein GldM</fullName>
    </submittedName>
</protein>
<evidence type="ECO:0000313" key="6">
    <source>
        <dbReference type="Proteomes" id="UP000515344"/>
    </source>
</evidence>
<dbReference type="InterPro" id="IPR048405">
    <property type="entry name" value="GldM_Ig-like-1"/>
</dbReference>
<dbReference type="Pfam" id="PF21601">
    <property type="entry name" value="GldM_2nd"/>
    <property type="match status" value="1"/>
</dbReference>
<keyword evidence="6" id="KW-1185">Reference proteome</keyword>
<proteinExistence type="predicted"/>
<dbReference type="InterPro" id="IPR022720">
    <property type="entry name" value="Motility-assoc_prot_GldM_N"/>
</dbReference>
<dbReference type="Pfam" id="PF12081">
    <property type="entry name" value="GldM_1st"/>
    <property type="match status" value="1"/>
</dbReference>
<dbReference type="InterPro" id="IPR048406">
    <property type="entry name" value="GldM_Ig-like-2"/>
</dbReference>
<dbReference type="Pfam" id="PF12080">
    <property type="entry name" value="GldM_4th"/>
    <property type="match status" value="1"/>
</dbReference>
<feature type="domain" description="Gliding motility-associated protein GldM C-terminal" evidence="1">
    <location>
        <begin position="401"/>
        <end position="507"/>
    </location>
</feature>
<evidence type="ECO:0000259" key="1">
    <source>
        <dbReference type="Pfam" id="PF12080"/>
    </source>
</evidence>
<dbReference type="InterPro" id="IPR022719">
    <property type="entry name" value="Motility-assoc_prot_GldM_C"/>
</dbReference>
<evidence type="ECO:0000259" key="2">
    <source>
        <dbReference type="Pfam" id="PF12081"/>
    </source>
</evidence>
<feature type="domain" description="Gliding motility-associated protein GldM first immunoglobulin-like" evidence="3">
    <location>
        <begin position="224"/>
        <end position="318"/>
    </location>
</feature>
<evidence type="ECO:0000259" key="3">
    <source>
        <dbReference type="Pfam" id="PF21601"/>
    </source>
</evidence>
<dbReference type="KEGG" id="lacs:H4075_18010"/>
<accession>A0A7G5XEP5</accession>
<gene>
    <name evidence="5" type="primary">gldM</name>
    <name evidence="5" type="ORF">H4075_18010</name>
</gene>
<feature type="domain" description="Gliding motility-associated protein GldM N-terminal" evidence="2">
    <location>
        <begin position="30"/>
        <end position="217"/>
    </location>
</feature>
<dbReference type="NCBIfam" id="TIGR03517">
    <property type="entry name" value="GldM_gliding"/>
    <property type="match status" value="1"/>
</dbReference>
<dbReference type="InterPro" id="IPR019859">
    <property type="entry name" value="Motility-assoc_prot_GldM"/>
</dbReference>